<evidence type="ECO:0000259" key="24">
    <source>
        <dbReference type="PROSITE" id="PS50011"/>
    </source>
</evidence>
<keyword evidence="5" id="KW-0597">Phosphoprotein</keyword>
<dbReference type="GO" id="GO:0051707">
    <property type="term" value="P:response to other organism"/>
    <property type="evidence" value="ECO:0007669"/>
    <property type="project" value="UniProtKB-ARBA"/>
</dbReference>
<keyword evidence="4" id="KW-0245">EGF-like domain</keyword>
<dbReference type="PANTHER" id="PTHR47974:SF19">
    <property type="entry name" value="RECEPTOR-LIKE SERINE_THREONINE-PROTEIN KINASE"/>
    <property type="match status" value="1"/>
</dbReference>
<evidence type="ECO:0000256" key="21">
    <source>
        <dbReference type="PROSITE-ProRule" id="PRU10141"/>
    </source>
</evidence>
<comment type="catalytic activity">
    <reaction evidence="19 20">
        <text>L-seryl-[protein] + ATP = O-phospho-L-seryl-[protein] + ADP + H(+)</text>
        <dbReference type="Rhea" id="RHEA:17989"/>
        <dbReference type="Rhea" id="RHEA-COMP:9863"/>
        <dbReference type="Rhea" id="RHEA-COMP:11604"/>
        <dbReference type="ChEBI" id="CHEBI:15378"/>
        <dbReference type="ChEBI" id="CHEBI:29999"/>
        <dbReference type="ChEBI" id="CHEBI:30616"/>
        <dbReference type="ChEBI" id="CHEBI:83421"/>
        <dbReference type="ChEBI" id="CHEBI:456216"/>
        <dbReference type="EC" id="2.7.11.1"/>
    </reaction>
</comment>
<dbReference type="GO" id="GO:0004674">
    <property type="term" value="F:protein serine/threonine kinase activity"/>
    <property type="evidence" value="ECO:0007669"/>
    <property type="project" value="UniProtKB-KW"/>
</dbReference>
<dbReference type="Gene3D" id="1.10.510.10">
    <property type="entry name" value="Transferase(Phosphotransferase) domain 1"/>
    <property type="match status" value="1"/>
</dbReference>
<dbReference type="Pfam" id="PF00954">
    <property type="entry name" value="S_locus_glycop"/>
    <property type="match status" value="1"/>
</dbReference>
<dbReference type="InterPro" id="IPR036426">
    <property type="entry name" value="Bulb-type_lectin_dom_sf"/>
</dbReference>
<reference evidence="27" key="2">
    <citation type="submission" date="2013-04" db="UniProtKB">
        <authorList>
            <consortium name="EnsemblPlants"/>
        </authorList>
    </citation>
    <scope>IDENTIFICATION</scope>
</reference>
<evidence type="ECO:0000256" key="6">
    <source>
        <dbReference type="ARBA" id="ARBA00022679"/>
    </source>
</evidence>
<dbReference type="GO" id="GO:0030246">
    <property type="term" value="F:carbohydrate binding"/>
    <property type="evidence" value="ECO:0007669"/>
    <property type="project" value="UniProtKB-KW"/>
</dbReference>
<evidence type="ECO:0000313" key="28">
    <source>
        <dbReference type="Proteomes" id="UP000006038"/>
    </source>
</evidence>
<evidence type="ECO:0000256" key="8">
    <source>
        <dbReference type="ARBA" id="ARBA00022729"/>
    </source>
</evidence>
<organism evidence="27">
    <name type="scientific">Oryza brachyantha</name>
    <name type="common">malo sina</name>
    <dbReference type="NCBI Taxonomy" id="4533"/>
    <lineage>
        <taxon>Eukaryota</taxon>
        <taxon>Viridiplantae</taxon>
        <taxon>Streptophyta</taxon>
        <taxon>Embryophyta</taxon>
        <taxon>Tracheophyta</taxon>
        <taxon>Spermatophyta</taxon>
        <taxon>Magnoliopsida</taxon>
        <taxon>Liliopsida</taxon>
        <taxon>Poales</taxon>
        <taxon>Poaceae</taxon>
        <taxon>BOP clade</taxon>
        <taxon>Oryzoideae</taxon>
        <taxon>Oryzeae</taxon>
        <taxon>Oryzinae</taxon>
        <taxon>Oryza</taxon>
    </lineage>
</organism>
<comment type="subcellular location">
    <subcellularLocation>
        <location evidence="1">Cell membrane</location>
        <topology evidence="1">Single-pass type I membrane protein</topology>
    </subcellularLocation>
</comment>
<dbReference type="CDD" id="cd14066">
    <property type="entry name" value="STKc_IRAK"/>
    <property type="match status" value="1"/>
</dbReference>
<keyword evidence="2" id="KW-1003">Cell membrane</keyword>
<evidence type="ECO:0000256" key="12">
    <source>
        <dbReference type="ARBA" id="ARBA00022840"/>
    </source>
</evidence>
<evidence type="ECO:0000256" key="10">
    <source>
        <dbReference type="ARBA" id="ARBA00022741"/>
    </source>
</evidence>
<dbReference type="InterPro" id="IPR011009">
    <property type="entry name" value="Kinase-like_dom_sf"/>
</dbReference>
<evidence type="ECO:0000256" key="5">
    <source>
        <dbReference type="ARBA" id="ARBA00022553"/>
    </source>
</evidence>
<dbReference type="InterPro" id="IPR024171">
    <property type="entry name" value="SRK-like_kinase"/>
</dbReference>
<feature type="domain" description="Apple" evidence="26">
    <location>
        <begin position="365"/>
        <end position="448"/>
    </location>
</feature>
<dbReference type="InterPro" id="IPR008271">
    <property type="entry name" value="Ser/Thr_kinase_AS"/>
</dbReference>
<evidence type="ECO:0000256" key="11">
    <source>
        <dbReference type="ARBA" id="ARBA00022777"/>
    </source>
</evidence>
<comment type="catalytic activity">
    <reaction evidence="18 20">
        <text>L-threonyl-[protein] + ATP = O-phospho-L-threonyl-[protein] + ADP + H(+)</text>
        <dbReference type="Rhea" id="RHEA:46608"/>
        <dbReference type="Rhea" id="RHEA-COMP:11060"/>
        <dbReference type="Rhea" id="RHEA-COMP:11605"/>
        <dbReference type="ChEBI" id="CHEBI:15378"/>
        <dbReference type="ChEBI" id="CHEBI:30013"/>
        <dbReference type="ChEBI" id="CHEBI:30616"/>
        <dbReference type="ChEBI" id="CHEBI:61977"/>
        <dbReference type="ChEBI" id="CHEBI:456216"/>
        <dbReference type="EC" id="2.7.11.1"/>
    </reaction>
</comment>
<dbReference type="FunFam" id="2.90.10.10:FF:000002">
    <property type="entry name" value="Serine/threonine-protein kinase"/>
    <property type="match status" value="1"/>
</dbReference>
<dbReference type="GO" id="GO:0005886">
    <property type="term" value="C:plasma membrane"/>
    <property type="evidence" value="ECO:0007669"/>
    <property type="project" value="UniProtKB-SubCell"/>
</dbReference>
<keyword evidence="10 20" id="KW-0547">Nucleotide-binding</keyword>
<dbReference type="Gene3D" id="3.30.200.20">
    <property type="entry name" value="Phosphorylase Kinase, domain 1"/>
    <property type="match status" value="1"/>
</dbReference>
<evidence type="ECO:0000256" key="17">
    <source>
        <dbReference type="ARBA" id="ARBA00023180"/>
    </source>
</evidence>
<feature type="transmembrane region" description="Helical" evidence="22">
    <location>
        <begin position="460"/>
        <end position="484"/>
    </location>
</feature>
<name>J3M780_ORYBR</name>
<dbReference type="Pfam" id="PF08276">
    <property type="entry name" value="PAN_2"/>
    <property type="match status" value="1"/>
</dbReference>
<evidence type="ECO:0000256" key="3">
    <source>
        <dbReference type="ARBA" id="ARBA00022527"/>
    </source>
</evidence>
<keyword evidence="28" id="KW-1185">Reference proteome</keyword>
<dbReference type="eggNOG" id="ENOG502QUMK">
    <property type="taxonomic scope" value="Eukaryota"/>
</dbReference>
<dbReference type="FunFam" id="1.10.510.10:FF:000227">
    <property type="entry name" value="Serine/threonine-protein kinase"/>
    <property type="match status" value="1"/>
</dbReference>
<evidence type="ECO:0000256" key="9">
    <source>
        <dbReference type="ARBA" id="ARBA00022734"/>
    </source>
</evidence>
<evidence type="ECO:0000313" key="27">
    <source>
        <dbReference type="EnsemblPlants" id="OB05G24540.1"/>
    </source>
</evidence>
<feature type="binding site" evidence="21">
    <location>
        <position position="543"/>
    </location>
    <ligand>
        <name>ATP</name>
        <dbReference type="ChEBI" id="CHEBI:30616"/>
    </ligand>
</feature>
<dbReference type="Gene3D" id="2.90.10.10">
    <property type="entry name" value="Bulb-type lectin domain"/>
    <property type="match status" value="1"/>
</dbReference>
<dbReference type="SMART" id="SM00108">
    <property type="entry name" value="B_lectin"/>
    <property type="match status" value="1"/>
</dbReference>
<dbReference type="PROSITE" id="PS00107">
    <property type="entry name" value="PROTEIN_KINASE_ATP"/>
    <property type="match status" value="1"/>
</dbReference>
<evidence type="ECO:0000256" key="2">
    <source>
        <dbReference type="ARBA" id="ARBA00022475"/>
    </source>
</evidence>
<sequence length="814" mass="89842">MATTPDASSWAALLLFLLLHGSLSRRTADAADTITASRPLSGNQKLVSQGDKFALGFYRPAGGPLSNWYIAIWYNKVSIQTAVWIANREAPISNPDESQLTISQDGALILLNQSKSVVWSSNNVHNATLPHVNNSSKEAMTTVAVLLNTGNLVLSDASNASHVLWQSFDHLTDTQLPNMKIGWNKATGASTRLVSWRNHYDPSPGLFSVEMDPGDNSQYVFLWNNSIPYFTGGKYDRNTGAFSGIPEMTPMISNSMYTFQYVDNDREAYFMVTIKDDSIFFRLTIDASGQTRSTVWMEDRKEWMLFFLQPKAKCAVYSMCGLFSRCAESALPPCSCLKGFHEQSPSSWISGNYAKGCVRNVDLQCRSNSSAPKKTREDKFYMMNNVRLPDWSRGVPAESVGDCKAACLDNCSCSAYSYNGTCLLWYTDLVNLQDSLDGSGDSIFIRLAASELPDSKIKKWRVVSIIVGGLVALACGVTACICFLRKRAMQAVLPSTADGRLATFKYSDLQLITKGFSEKLGSGSFGSVFKGVLPDKTVVAVKKLEGLRQGEKQFRAEMSTIGTIHHINLVRLLGFCSHGVQRLLVYEHMQNGSLDHHLFAKNAGGLSWSRRYQIAVGVAKGLAYLHEKCRDCIIHCDIKPENILLDASFVPKVADFGLAKLLGRDFSRVLTSMRGTIGYLAPEWISGMAITSKADVFSYGMLLFEIISQRRNVEKGEQAGASMFFPVLTAKKLLEGDLLLFLDPESVDEIDLEELERACKVACWCVQDAESSRPSMGEIVQILEGFVDVGIPPIPRYLHVLAESADHAEISVSE</sequence>
<dbReference type="EnsemblPlants" id="OB05G24540.1">
    <property type="protein sequence ID" value="OB05G24540.1"/>
    <property type="gene ID" value="OB05G24540"/>
</dbReference>
<evidence type="ECO:0000256" key="19">
    <source>
        <dbReference type="ARBA" id="ARBA00048679"/>
    </source>
</evidence>
<dbReference type="InterPro" id="IPR017441">
    <property type="entry name" value="Protein_kinase_ATP_BS"/>
</dbReference>
<dbReference type="CDD" id="cd01098">
    <property type="entry name" value="PAN_AP_plant"/>
    <property type="match status" value="1"/>
</dbReference>
<dbReference type="InterPro" id="IPR003609">
    <property type="entry name" value="Pan_app"/>
</dbReference>
<evidence type="ECO:0000256" key="23">
    <source>
        <dbReference type="SAM" id="SignalP"/>
    </source>
</evidence>
<feature type="domain" description="Protein kinase" evidence="24">
    <location>
        <begin position="514"/>
        <end position="787"/>
    </location>
</feature>
<evidence type="ECO:0000256" key="7">
    <source>
        <dbReference type="ARBA" id="ARBA00022692"/>
    </source>
</evidence>
<keyword evidence="6 20" id="KW-0808">Transferase</keyword>
<feature type="domain" description="Bulb-type lectin" evidence="25">
    <location>
        <begin position="31"/>
        <end position="167"/>
    </location>
</feature>
<dbReference type="PROSITE" id="PS00108">
    <property type="entry name" value="PROTEIN_KINASE_ST"/>
    <property type="match status" value="1"/>
</dbReference>
<keyword evidence="14 22" id="KW-0472">Membrane</keyword>
<dbReference type="InterPro" id="IPR000858">
    <property type="entry name" value="S_locus_glycoprot_dom"/>
</dbReference>
<dbReference type="PIRSF" id="PIRSF000641">
    <property type="entry name" value="SRK"/>
    <property type="match status" value="1"/>
</dbReference>
<evidence type="ECO:0000256" key="14">
    <source>
        <dbReference type="ARBA" id="ARBA00023136"/>
    </source>
</evidence>
<evidence type="ECO:0000259" key="25">
    <source>
        <dbReference type="PROSITE" id="PS50927"/>
    </source>
</evidence>
<feature type="chain" id="PRO_5003773205" description="Receptor-like serine/threonine-protein kinase" evidence="23">
    <location>
        <begin position="25"/>
        <end position="814"/>
    </location>
</feature>
<dbReference type="PROSITE" id="PS50927">
    <property type="entry name" value="BULB_LECTIN"/>
    <property type="match status" value="1"/>
</dbReference>
<dbReference type="HOGENOM" id="CLU_000288_116_2_1"/>
<dbReference type="SMART" id="SM00473">
    <property type="entry name" value="PAN_AP"/>
    <property type="match status" value="1"/>
</dbReference>
<dbReference type="SMART" id="SM00220">
    <property type="entry name" value="S_TKc"/>
    <property type="match status" value="1"/>
</dbReference>
<keyword evidence="17" id="KW-0325">Glycoprotein</keyword>
<evidence type="ECO:0000256" key="16">
    <source>
        <dbReference type="ARBA" id="ARBA00023170"/>
    </source>
</evidence>
<dbReference type="Pfam" id="PF01453">
    <property type="entry name" value="B_lectin"/>
    <property type="match status" value="1"/>
</dbReference>
<dbReference type="PANTHER" id="PTHR47974">
    <property type="entry name" value="OS07G0415500 PROTEIN"/>
    <property type="match status" value="1"/>
</dbReference>
<dbReference type="GO" id="GO:0005524">
    <property type="term" value="F:ATP binding"/>
    <property type="evidence" value="ECO:0007669"/>
    <property type="project" value="UniProtKB-UniRule"/>
</dbReference>
<dbReference type="InterPro" id="IPR000719">
    <property type="entry name" value="Prot_kinase_dom"/>
</dbReference>
<dbReference type="CDD" id="cd00028">
    <property type="entry name" value="B_lectin"/>
    <property type="match status" value="1"/>
</dbReference>
<dbReference type="AlphaFoldDB" id="J3M780"/>
<dbReference type="InterPro" id="IPR001480">
    <property type="entry name" value="Bulb-type_lectin_dom"/>
</dbReference>
<accession>J3M780</accession>
<keyword evidence="15" id="KW-1015">Disulfide bond</keyword>
<dbReference type="GO" id="GO:0048544">
    <property type="term" value="P:recognition of pollen"/>
    <property type="evidence" value="ECO:0007669"/>
    <property type="project" value="InterPro"/>
</dbReference>
<keyword evidence="9" id="KW-0430">Lectin</keyword>
<protein>
    <recommendedName>
        <fullName evidence="20">Receptor-like serine/threonine-protein kinase</fullName>
        <ecNumber evidence="20">2.7.11.1</ecNumber>
    </recommendedName>
</protein>
<evidence type="ECO:0000256" key="1">
    <source>
        <dbReference type="ARBA" id="ARBA00004251"/>
    </source>
</evidence>
<reference evidence="27" key="1">
    <citation type="journal article" date="2013" name="Nat. Commun.">
        <title>Whole-genome sequencing of Oryza brachyantha reveals mechanisms underlying Oryza genome evolution.</title>
        <authorList>
            <person name="Chen J."/>
            <person name="Huang Q."/>
            <person name="Gao D."/>
            <person name="Wang J."/>
            <person name="Lang Y."/>
            <person name="Liu T."/>
            <person name="Li B."/>
            <person name="Bai Z."/>
            <person name="Luis Goicoechea J."/>
            <person name="Liang C."/>
            <person name="Chen C."/>
            <person name="Zhang W."/>
            <person name="Sun S."/>
            <person name="Liao Y."/>
            <person name="Zhang X."/>
            <person name="Yang L."/>
            <person name="Song C."/>
            <person name="Wang M."/>
            <person name="Shi J."/>
            <person name="Liu G."/>
            <person name="Liu J."/>
            <person name="Zhou H."/>
            <person name="Zhou W."/>
            <person name="Yu Q."/>
            <person name="An N."/>
            <person name="Chen Y."/>
            <person name="Cai Q."/>
            <person name="Wang B."/>
            <person name="Liu B."/>
            <person name="Min J."/>
            <person name="Huang Y."/>
            <person name="Wu H."/>
            <person name="Li Z."/>
            <person name="Zhang Y."/>
            <person name="Yin Y."/>
            <person name="Song W."/>
            <person name="Jiang J."/>
            <person name="Jackson S.A."/>
            <person name="Wing R.A."/>
            <person name="Wang J."/>
            <person name="Chen M."/>
        </authorList>
    </citation>
    <scope>NUCLEOTIDE SEQUENCE [LARGE SCALE GENOMIC DNA]</scope>
    <source>
        <strain evidence="27">cv. IRGC 101232</strain>
    </source>
</reference>
<evidence type="ECO:0000256" key="18">
    <source>
        <dbReference type="ARBA" id="ARBA00047899"/>
    </source>
</evidence>
<evidence type="ECO:0000256" key="22">
    <source>
        <dbReference type="SAM" id="Phobius"/>
    </source>
</evidence>
<dbReference type="OrthoDB" id="643280at2759"/>
<dbReference type="PROSITE" id="PS50948">
    <property type="entry name" value="PAN"/>
    <property type="match status" value="1"/>
</dbReference>
<keyword evidence="11 20" id="KW-0418">Kinase</keyword>
<dbReference type="OMA" id="IWTDGNL"/>
<keyword evidence="3 20" id="KW-0723">Serine/threonine-protein kinase</keyword>
<feature type="signal peptide" evidence="23">
    <location>
        <begin position="1"/>
        <end position="24"/>
    </location>
</feature>
<proteinExistence type="inferred from homology"/>
<evidence type="ECO:0000259" key="26">
    <source>
        <dbReference type="PROSITE" id="PS50948"/>
    </source>
</evidence>
<dbReference type="Gramene" id="OB05G24540.1">
    <property type="protein sequence ID" value="OB05G24540.1"/>
    <property type="gene ID" value="OB05G24540"/>
</dbReference>
<keyword evidence="12 20" id="KW-0067">ATP-binding</keyword>
<keyword evidence="13 22" id="KW-1133">Transmembrane helix</keyword>
<evidence type="ECO:0000256" key="20">
    <source>
        <dbReference type="PIRNR" id="PIRNR000641"/>
    </source>
</evidence>
<dbReference type="GO" id="GO:0106310">
    <property type="term" value="F:protein serine kinase activity"/>
    <property type="evidence" value="ECO:0007669"/>
    <property type="project" value="RHEA"/>
</dbReference>
<keyword evidence="8 23" id="KW-0732">Signal</keyword>
<dbReference type="EC" id="2.7.11.1" evidence="20"/>
<keyword evidence="7 22" id="KW-0812">Transmembrane</keyword>
<evidence type="ECO:0000256" key="15">
    <source>
        <dbReference type="ARBA" id="ARBA00023157"/>
    </source>
</evidence>
<dbReference type="PROSITE" id="PS50011">
    <property type="entry name" value="PROTEIN_KINASE_DOM"/>
    <property type="match status" value="1"/>
</dbReference>
<dbReference type="Proteomes" id="UP000006038">
    <property type="component" value="Chromosome 5"/>
</dbReference>
<dbReference type="FunFam" id="3.30.200.20:FF:000370">
    <property type="entry name" value="Receptor-like protein kinase 4"/>
    <property type="match status" value="1"/>
</dbReference>
<gene>
    <name evidence="27" type="primary">LOC102718653</name>
</gene>
<dbReference type="SUPFAM" id="SSF56112">
    <property type="entry name" value="Protein kinase-like (PK-like)"/>
    <property type="match status" value="1"/>
</dbReference>
<keyword evidence="16" id="KW-0675">Receptor</keyword>
<dbReference type="Pfam" id="PF00069">
    <property type="entry name" value="Pkinase"/>
    <property type="match status" value="1"/>
</dbReference>
<dbReference type="SUPFAM" id="SSF51110">
    <property type="entry name" value="alpha-D-mannose-specific plant lectins"/>
    <property type="match status" value="1"/>
</dbReference>
<comment type="similarity">
    <text evidence="20">Belongs to the protein kinase superfamily. Ser/Thr protein kinase family.</text>
</comment>
<evidence type="ECO:0000256" key="4">
    <source>
        <dbReference type="ARBA" id="ARBA00022536"/>
    </source>
</evidence>
<evidence type="ECO:0000256" key="13">
    <source>
        <dbReference type="ARBA" id="ARBA00022989"/>
    </source>
</evidence>